<feature type="transmembrane region" description="Helical" evidence="1">
    <location>
        <begin position="165"/>
        <end position="184"/>
    </location>
</feature>
<keyword evidence="1" id="KW-1133">Transmembrane helix</keyword>
<reference evidence="2 3" key="1">
    <citation type="submission" date="2020-08" db="EMBL/GenBank/DDBJ databases">
        <title>Genomic Encyclopedia of Type Strains, Phase IV (KMG-V): Genome sequencing to study the core and pangenomes of soil and plant-associated prokaryotes.</title>
        <authorList>
            <person name="Whitman W."/>
        </authorList>
    </citation>
    <scope>NUCLEOTIDE SEQUENCE [LARGE SCALE GENOMIC DNA]</scope>
    <source>
        <strain evidence="2 3">SEMIA 415</strain>
    </source>
</reference>
<evidence type="ECO:0000313" key="2">
    <source>
        <dbReference type="EMBL" id="MBB4294149.1"/>
    </source>
</evidence>
<keyword evidence="1" id="KW-0812">Transmembrane</keyword>
<feature type="transmembrane region" description="Helical" evidence="1">
    <location>
        <begin position="345"/>
        <end position="362"/>
    </location>
</feature>
<dbReference type="EMBL" id="JACIGO010000014">
    <property type="protein sequence ID" value="MBB4294149.1"/>
    <property type="molecule type" value="Genomic_DNA"/>
</dbReference>
<accession>A0AAE2T145</accession>
<evidence type="ECO:0000256" key="1">
    <source>
        <dbReference type="SAM" id="Phobius"/>
    </source>
</evidence>
<dbReference type="Proteomes" id="UP000538507">
    <property type="component" value="Unassembled WGS sequence"/>
</dbReference>
<dbReference type="PANTHER" id="PTHR37422">
    <property type="entry name" value="TEICHURONIC ACID BIOSYNTHESIS PROTEIN TUAE"/>
    <property type="match status" value="1"/>
</dbReference>
<evidence type="ECO:0008006" key="4">
    <source>
        <dbReference type="Google" id="ProtNLM"/>
    </source>
</evidence>
<feature type="transmembrane region" description="Helical" evidence="1">
    <location>
        <begin position="138"/>
        <end position="156"/>
    </location>
</feature>
<feature type="transmembrane region" description="Helical" evidence="1">
    <location>
        <begin position="311"/>
        <end position="333"/>
    </location>
</feature>
<keyword evidence="1" id="KW-0472">Membrane</keyword>
<dbReference type="PANTHER" id="PTHR37422:SF23">
    <property type="entry name" value="TEICHURONIC ACID BIOSYNTHESIS PROTEIN TUAE"/>
    <property type="match status" value="1"/>
</dbReference>
<protein>
    <recommendedName>
        <fullName evidence="4">O-antigen ligase domain-containing protein</fullName>
    </recommendedName>
</protein>
<name>A0AAE2T145_RHILE</name>
<feature type="transmembrane region" description="Helical" evidence="1">
    <location>
        <begin position="62"/>
        <end position="81"/>
    </location>
</feature>
<feature type="transmembrane region" description="Helical" evidence="1">
    <location>
        <begin position="220"/>
        <end position="243"/>
    </location>
</feature>
<proteinExistence type="predicted"/>
<evidence type="ECO:0000313" key="3">
    <source>
        <dbReference type="Proteomes" id="UP000538507"/>
    </source>
</evidence>
<gene>
    <name evidence="2" type="ORF">GGE16_006248</name>
</gene>
<dbReference type="InterPro" id="IPR051533">
    <property type="entry name" value="WaaL-like"/>
</dbReference>
<feature type="transmembrane region" description="Helical" evidence="1">
    <location>
        <begin position="93"/>
        <end position="111"/>
    </location>
</feature>
<feature type="transmembrane region" description="Helical" evidence="1">
    <location>
        <begin position="368"/>
        <end position="387"/>
    </location>
</feature>
<sequence length="408" mass="43707">MMPRAAETKTLWLLFIITCTLAVAAYSQALDISAFITLGASSQSFEGIQQKSISVSPGATDIAILRLLVPIAIFFLFRAVSTGDDSALRLLRLLGAWGSSIVVGALIQFFVDPDHIVLADKLHYKESLTGPFVNRNNAAAYIGLILQILLALMLYGQRVAPSGKLVSRWMTPSLFALGVFALLLTKSRAGIAAAIFGCLLMAALLRAYSSGGRARQKQPMATPSLFMGSLILLCIALFGQGAIIRLTTEKLADGRVCTYNSILSGIMADANFWVGTGFGAFRSAFPPYRSADCGINGIWDRAHNSLLEGTFGLGAIFLVALMCGIWILCRAYLGGMKLRRRFRPFAALGISATIALLAHSLIDFPLQIPGINNLFAAVAGIAFGISCQDKSNIGLHEISGNTTFKQLT</sequence>
<feature type="transmembrane region" description="Helical" evidence="1">
    <location>
        <begin position="190"/>
        <end position="208"/>
    </location>
</feature>
<comment type="caution">
    <text evidence="2">The sequence shown here is derived from an EMBL/GenBank/DDBJ whole genome shotgun (WGS) entry which is preliminary data.</text>
</comment>
<organism evidence="2 3">
    <name type="scientific">Rhizobium leguminosarum</name>
    <dbReference type="NCBI Taxonomy" id="384"/>
    <lineage>
        <taxon>Bacteria</taxon>
        <taxon>Pseudomonadati</taxon>
        <taxon>Pseudomonadota</taxon>
        <taxon>Alphaproteobacteria</taxon>
        <taxon>Hyphomicrobiales</taxon>
        <taxon>Rhizobiaceae</taxon>
        <taxon>Rhizobium/Agrobacterium group</taxon>
        <taxon>Rhizobium</taxon>
    </lineage>
</organism>
<dbReference type="AlphaFoldDB" id="A0AAE2T145"/>